<dbReference type="GeneTree" id="ENSGT00940000168064"/>
<dbReference type="SUPFAM" id="SSF81624">
    <property type="entry name" value="N-terminal domain of MutM-like DNA repair proteins"/>
    <property type="match status" value="1"/>
</dbReference>
<organism evidence="1 2">
    <name type="scientific">Nannospalax galili</name>
    <name type="common">Northern Israeli blind subterranean mole rat</name>
    <name type="synonym">Spalax galili</name>
    <dbReference type="NCBI Taxonomy" id="1026970"/>
    <lineage>
        <taxon>Eukaryota</taxon>
        <taxon>Metazoa</taxon>
        <taxon>Chordata</taxon>
        <taxon>Craniata</taxon>
        <taxon>Vertebrata</taxon>
        <taxon>Euteleostomi</taxon>
        <taxon>Mammalia</taxon>
        <taxon>Eutheria</taxon>
        <taxon>Euarchontoglires</taxon>
        <taxon>Glires</taxon>
        <taxon>Rodentia</taxon>
        <taxon>Myomorpha</taxon>
        <taxon>Muroidea</taxon>
        <taxon>Spalacidae</taxon>
        <taxon>Spalacinae</taxon>
        <taxon>Nannospalax</taxon>
    </lineage>
</organism>
<sequence length="50" mass="5744">VNNNEDFDWNFLRLFNGCAYSGVETLGKELFMYFGPKALRIHFGLKGSIL</sequence>
<reference evidence="1" key="1">
    <citation type="submission" date="2025-08" db="UniProtKB">
        <authorList>
            <consortium name="Ensembl"/>
        </authorList>
    </citation>
    <scope>IDENTIFICATION</scope>
</reference>
<evidence type="ECO:0000313" key="1">
    <source>
        <dbReference type="Ensembl" id="ENSNGAP00000020000.1"/>
    </source>
</evidence>
<evidence type="ECO:0000313" key="2">
    <source>
        <dbReference type="Proteomes" id="UP000694381"/>
    </source>
</evidence>
<dbReference type="Proteomes" id="UP000694381">
    <property type="component" value="Unassembled WGS sequence"/>
</dbReference>
<dbReference type="Gene3D" id="3.20.190.10">
    <property type="entry name" value="MutM-like, N-terminal"/>
    <property type="match status" value="1"/>
</dbReference>
<proteinExistence type="predicted"/>
<keyword evidence="2" id="KW-1185">Reference proteome</keyword>
<gene>
    <name evidence="1" type="primary">Neil3</name>
</gene>
<accession>A0A8C6RLZ0</accession>
<protein>
    <submittedName>
        <fullName evidence="1">Uncharacterized protein</fullName>
    </submittedName>
</protein>
<reference evidence="1" key="2">
    <citation type="submission" date="2025-09" db="UniProtKB">
        <authorList>
            <consortium name="Ensembl"/>
        </authorList>
    </citation>
    <scope>IDENTIFICATION</scope>
</reference>
<dbReference type="AlphaFoldDB" id="A0A8C6RLZ0"/>
<dbReference type="Ensembl" id="ENSNGAT00000025665.1">
    <property type="protein sequence ID" value="ENSNGAP00000020000.1"/>
    <property type="gene ID" value="ENSNGAG00000019639.1"/>
</dbReference>
<name>A0A8C6RLZ0_NANGA</name>
<dbReference type="InterPro" id="IPR035937">
    <property type="entry name" value="FPG_N"/>
</dbReference>